<feature type="region of interest" description="Disordered" evidence="1">
    <location>
        <begin position="26"/>
        <end position="57"/>
    </location>
</feature>
<dbReference type="GO" id="GO:0050901">
    <property type="term" value="P:leukocyte tethering or rolling"/>
    <property type="evidence" value="ECO:0007669"/>
    <property type="project" value="TreeGrafter"/>
</dbReference>
<keyword evidence="2" id="KW-0812">Transmembrane</keyword>
<keyword evidence="3" id="KW-0732">Signal</keyword>
<dbReference type="RefSeq" id="XP_028273209.1">
    <property type="nucleotide sequence ID" value="XM_028417408.1"/>
</dbReference>
<accession>A0A6P7J8Y0</accession>
<evidence type="ECO:0000313" key="6">
    <source>
        <dbReference type="RefSeq" id="XP_028273210.1"/>
    </source>
</evidence>
<feature type="compositionally biased region" description="Low complexity" evidence="1">
    <location>
        <begin position="272"/>
        <end position="282"/>
    </location>
</feature>
<feature type="chain" id="PRO_5044651296" evidence="3">
    <location>
        <begin position="22"/>
        <end position="405"/>
    </location>
</feature>
<dbReference type="OrthoDB" id="8927116at2759"/>
<proteinExistence type="predicted"/>
<dbReference type="CTD" id="6404"/>
<feature type="compositionally biased region" description="Low complexity" evidence="1">
    <location>
        <begin position="128"/>
        <end position="158"/>
    </location>
</feature>
<feature type="compositionally biased region" description="Polar residues" evidence="1">
    <location>
        <begin position="203"/>
        <end position="215"/>
    </location>
</feature>
<gene>
    <name evidence="5 6" type="primary">selplg</name>
</gene>
<evidence type="ECO:0000313" key="5">
    <source>
        <dbReference type="RefSeq" id="XP_028273209.1"/>
    </source>
</evidence>
<sequence length="405" mass="41993">MMLLSVKTYAALLWVLLAVESMNVSTPETSSSHVTNKQPTSAKSAPHNDKESQVTTWHPDTYDDVTESIEITVETNSTVLSSPSAAATRSSGMLHASTAVTTAAEGGAHSHSTNITKTVKPTEERSADAVTDTTASATTSAALSTTVASSSPPSTSFTNPEITSVLSTNTSSDRSENLTSPPASPTTTQNPTSASTPGFIHTSLPTVSETSTELRSATQSISTATTLISTSQPADTTSSSSTSISTDPPNSTVANYTSTAGVLIPREPKTSPPATTTSPPSTTEKDCDLPKGPSTSEVQPCSTRGVVKPCLIAIAALAGLATIFMVSTIVLCTKLSARKHKVKKPQQATEMMCISALLPDTTSTRQRSYIPNGGVLVFPGGADSDEDGGDNLTLSSFLPENDRYV</sequence>
<feature type="signal peptide" evidence="3">
    <location>
        <begin position="1"/>
        <end position="21"/>
    </location>
</feature>
<feature type="compositionally biased region" description="Polar residues" evidence="1">
    <location>
        <begin position="26"/>
        <end position="43"/>
    </location>
</feature>
<dbReference type="InterPro" id="IPR026195">
    <property type="entry name" value="PSGL-1"/>
</dbReference>
<evidence type="ECO:0000256" key="2">
    <source>
        <dbReference type="SAM" id="Phobius"/>
    </source>
</evidence>
<dbReference type="RefSeq" id="XP_028273210.1">
    <property type="nucleotide sequence ID" value="XM_028417409.1"/>
</dbReference>
<feature type="compositionally biased region" description="Polar residues" evidence="1">
    <location>
        <begin position="110"/>
        <end position="119"/>
    </location>
</feature>
<keyword evidence="2" id="KW-1133">Transmembrane helix</keyword>
<dbReference type="GeneID" id="114443415"/>
<dbReference type="AlphaFoldDB" id="A0A6P7J8Y0"/>
<protein>
    <submittedName>
        <fullName evidence="5 6">P-selectin glycoprotein ligand 1</fullName>
    </submittedName>
</protein>
<feature type="compositionally biased region" description="Low complexity" evidence="1">
    <location>
        <begin position="216"/>
        <end position="252"/>
    </location>
</feature>
<dbReference type="PANTHER" id="PTHR17384">
    <property type="entry name" value="P-SELECTIN GLYCOPROTEIN LIGAND-1"/>
    <property type="match status" value="1"/>
</dbReference>
<keyword evidence="4" id="KW-1185">Reference proteome</keyword>
<evidence type="ECO:0000256" key="1">
    <source>
        <dbReference type="SAM" id="MobiDB-lite"/>
    </source>
</evidence>
<dbReference type="GO" id="GO:0005886">
    <property type="term" value="C:plasma membrane"/>
    <property type="evidence" value="ECO:0007669"/>
    <property type="project" value="TreeGrafter"/>
</dbReference>
<keyword evidence="2" id="KW-0472">Membrane</keyword>
<dbReference type="Proteomes" id="UP000515145">
    <property type="component" value="Chromosome 12"/>
</dbReference>
<dbReference type="PANTHER" id="PTHR17384:SF7">
    <property type="entry name" value="P-SELECTIN GLYCOPROTEIN LIGAND 1"/>
    <property type="match status" value="1"/>
</dbReference>
<name>A0A6P7J8Y0_9TELE</name>
<evidence type="ECO:0000313" key="4">
    <source>
        <dbReference type="Proteomes" id="UP000515145"/>
    </source>
</evidence>
<feature type="compositionally biased region" description="Polar residues" evidence="1">
    <location>
        <begin position="159"/>
        <end position="196"/>
    </location>
</feature>
<feature type="region of interest" description="Disordered" evidence="1">
    <location>
        <begin position="103"/>
        <end position="301"/>
    </location>
</feature>
<feature type="transmembrane region" description="Helical" evidence="2">
    <location>
        <begin position="311"/>
        <end position="333"/>
    </location>
</feature>
<reference evidence="5 6" key="1">
    <citation type="submission" date="2025-04" db="UniProtKB">
        <authorList>
            <consortium name="RefSeq"/>
        </authorList>
    </citation>
    <scope>IDENTIFICATION</scope>
</reference>
<organism evidence="4 5">
    <name type="scientific">Parambassis ranga</name>
    <name type="common">Indian glassy fish</name>
    <dbReference type="NCBI Taxonomy" id="210632"/>
    <lineage>
        <taxon>Eukaryota</taxon>
        <taxon>Metazoa</taxon>
        <taxon>Chordata</taxon>
        <taxon>Craniata</taxon>
        <taxon>Vertebrata</taxon>
        <taxon>Euteleostomi</taxon>
        <taxon>Actinopterygii</taxon>
        <taxon>Neopterygii</taxon>
        <taxon>Teleostei</taxon>
        <taxon>Neoteleostei</taxon>
        <taxon>Acanthomorphata</taxon>
        <taxon>Ovalentaria</taxon>
        <taxon>Ambassidae</taxon>
        <taxon>Parambassis</taxon>
    </lineage>
</organism>
<evidence type="ECO:0000256" key="3">
    <source>
        <dbReference type="SAM" id="SignalP"/>
    </source>
</evidence>